<feature type="transmembrane region" description="Helical" evidence="1">
    <location>
        <begin position="142"/>
        <end position="162"/>
    </location>
</feature>
<sequence length="466" mass="56125">MNLFFKKQVLFHKNVNFDVFKKQRVISFVLKWIVILFFFAYNLTTFLTIDSQYVHNANQSLFDNAKISFTIEYIIINSLSYYFLFKAYVNIQEQMLKIYYYLIWFVSFLLFSLFFYFFSNFYLTKENRQTEVKQLVLNVFWLWPYILFFLLVNLGFNIYLLTTSEQHNIKIKFKSKWSIISTVSKLLYFVLFFSIYFWIYKYTFIFNENIYTHPLINFFLFKWSFWITVAKILIILIFSWTLYPFIISFINFWEPGKKISDLYKMYLWISLTSLLSTILWFLIVLKDKFTYNQFNTFFIIFSAIVTIISIINSLFAKNIFASVQMKTIIMITSLFLIWIAFYLIRVIFDFKSSQNNDINLSITDVNLLVVDICSFIIIGLFLYKNPKISKMENTFIKIFITLVIIANSMVIYLKSNGLFWVVNELLNIEVIFFTIIIAIILLFLLISIVKQFMIIKYLKKGTQYVF</sequence>
<accession>A0ABY8LUW3</accession>
<feature type="transmembrane region" description="Helical" evidence="1">
    <location>
        <begin position="29"/>
        <end position="49"/>
    </location>
</feature>
<reference evidence="2" key="1">
    <citation type="submission" date="2023-04" db="EMBL/GenBank/DDBJ databases">
        <title>Completed genome of Mycoplasma lagogenitalium type strain 12MS.</title>
        <authorList>
            <person name="Spergser J."/>
        </authorList>
    </citation>
    <scope>NUCLEOTIDE SEQUENCE</scope>
    <source>
        <strain evidence="2">12MS</strain>
    </source>
</reference>
<keyword evidence="3" id="KW-1185">Reference proteome</keyword>
<dbReference type="NCBIfam" id="NF045937">
    <property type="entry name" value="MSC_0624_12TM"/>
    <property type="match status" value="1"/>
</dbReference>
<feature type="transmembrane region" description="Helical" evidence="1">
    <location>
        <begin position="265"/>
        <end position="285"/>
    </location>
</feature>
<proteinExistence type="predicted"/>
<feature type="transmembrane region" description="Helical" evidence="1">
    <location>
        <begin position="328"/>
        <end position="348"/>
    </location>
</feature>
<dbReference type="Proteomes" id="UP001179842">
    <property type="component" value="Chromosome"/>
</dbReference>
<keyword evidence="1" id="KW-0472">Membrane</keyword>
<feature type="transmembrane region" description="Helical" evidence="1">
    <location>
        <begin position="223"/>
        <end position="253"/>
    </location>
</feature>
<protein>
    <recommendedName>
        <fullName evidence="4">Transmembrane protein</fullName>
    </recommendedName>
</protein>
<feature type="transmembrane region" description="Helical" evidence="1">
    <location>
        <begin position="297"/>
        <end position="316"/>
    </location>
</feature>
<feature type="transmembrane region" description="Helical" evidence="1">
    <location>
        <begin position="425"/>
        <end position="449"/>
    </location>
</feature>
<evidence type="ECO:0000256" key="1">
    <source>
        <dbReference type="SAM" id="Phobius"/>
    </source>
</evidence>
<evidence type="ECO:0000313" key="2">
    <source>
        <dbReference type="EMBL" id="WGI37027.1"/>
    </source>
</evidence>
<evidence type="ECO:0000313" key="3">
    <source>
        <dbReference type="Proteomes" id="UP001179842"/>
    </source>
</evidence>
<feature type="transmembrane region" description="Helical" evidence="1">
    <location>
        <begin position="101"/>
        <end position="122"/>
    </location>
</feature>
<organism evidence="2 3">
    <name type="scientific">Mesomycoplasma lagogenitalium</name>
    <dbReference type="NCBI Taxonomy" id="171286"/>
    <lineage>
        <taxon>Bacteria</taxon>
        <taxon>Bacillati</taxon>
        <taxon>Mycoplasmatota</taxon>
        <taxon>Mycoplasmoidales</taxon>
        <taxon>Metamycoplasmataceae</taxon>
        <taxon>Mesomycoplasma</taxon>
    </lineage>
</organism>
<feature type="transmembrane region" description="Helical" evidence="1">
    <location>
        <begin position="69"/>
        <end position="89"/>
    </location>
</feature>
<dbReference type="EMBL" id="CP122979">
    <property type="protein sequence ID" value="WGI37027.1"/>
    <property type="molecule type" value="Genomic_DNA"/>
</dbReference>
<dbReference type="RefSeq" id="WP_280102330.1">
    <property type="nucleotide sequence ID" value="NZ_CP122979.1"/>
</dbReference>
<keyword evidence="1" id="KW-0812">Transmembrane</keyword>
<feature type="transmembrane region" description="Helical" evidence="1">
    <location>
        <begin position="395"/>
        <end position="413"/>
    </location>
</feature>
<name>A0ABY8LUW3_9BACT</name>
<gene>
    <name evidence="2" type="ORF">QEG99_01950</name>
</gene>
<keyword evidence="1" id="KW-1133">Transmembrane helix</keyword>
<evidence type="ECO:0008006" key="4">
    <source>
        <dbReference type="Google" id="ProtNLM"/>
    </source>
</evidence>
<feature type="transmembrane region" description="Helical" evidence="1">
    <location>
        <begin position="183"/>
        <end position="203"/>
    </location>
</feature>
<feature type="transmembrane region" description="Helical" evidence="1">
    <location>
        <begin position="360"/>
        <end position="383"/>
    </location>
</feature>